<dbReference type="Pfam" id="PF13855">
    <property type="entry name" value="LRR_8"/>
    <property type="match status" value="7"/>
</dbReference>
<dbReference type="SMART" id="SM00364">
    <property type="entry name" value="LRR_BAC"/>
    <property type="match status" value="9"/>
</dbReference>
<name>A0A9P0BCZ1_BRAAE</name>
<dbReference type="Pfam" id="PF00560">
    <property type="entry name" value="LRR_1"/>
    <property type="match status" value="1"/>
</dbReference>
<dbReference type="Gene3D" id="3.80.10.10">
    <property type="entry name" value="Ribonuclease Inhibitor"/>
    <property type="match status" value="7"/>
</dbReference>
<dbReference type="Pfam" id="PF13516">
    <property type="entry name" value="LRR_6"/>
    <property type="match status" value="1"/>
</dbReference>
<dbReference type="InterPro" id="IPR001611">
    <property type="entry name" value="Leu-rich_rpt"/>
</dbReference>
<proteinExistence type="predicted"/>
<keyword evidence="4" id="KW-1133">Transmembrane helix</keyword>
<keyword evidence="1" id="KW-0433">Leucine-rich repeat</keyword>
<dbReference type="FunFam" id="3.80.10.10:FF:001164">
    <property type="entry name" value="GH01279p"/>
    <property type="match status" value="2"/>
</dbReference>
<evidence type="ECO:0000313" key="7">
    <source>
        <dbReference type="EMBL" id="CAH0559320.1"/>
    </source>
</evidence>
<dbReference type="Proteomes" id="UP001154078">
    <property type="component" value="Chromosome 6"/>
</dbReference>
<protein>
    <recommendedName>
        <fullName evidence="6">LRRCT domain-containing protein</fullName>
    </recommendedName>
</protein>
<dbReference type="SMART" id="SM00082">
    <property type="entry name" value="LRRCT"/>
    <property type="match status" value="1"/>
</dbReference>
<dbReference type="OrthoDB" id="8731593at2759"/>
<feature type="transmembrane region" description="Helical" evidence="4">
    <location>
        <begin position="1221"/>
        <end position="1243"/>
    </location>
</feature>
<dbReference type="InterPro" id="IPR032675">
    <property type="entry name" value="LRR_dom_sf"/>
</dbReference>
<keyword evidence="4" id="KW-0812">Transmembrane</keyword>
<dbReference type="GO" id="GO:0031012">
    <property type="term" value="C:extracellular matrix"/>
    <property type="evidence" value="ECO:0007669"/>
    <property type="project" value="TreeGrafter"/>
</dbReference>
<organism evidence="7 8">
    <name type="scientific">Brassicogethes aeneus</name>
    <name type="common">Rape pollen beetle</name>
    <name type="synonym">Meligethes aeneus</name>
    <dbReference type="NCBI Taxonomy" id="1431903"/>
    <lineage>
        <taxon>Eukaryota</taxon>
        <taxon>Metazoa</taxon>
        <taxon>Ecdysozoa</taxon>
        <taxon>Arthropoda</taxon>
        <taxon>Hexapoda</taxon>
        <taxon>Insecta</taxon>
        <taxon>Pterygota</taxon>
        <taxon>Neoptera</taxon>
        <taxon>Endopterygota</taxon>
        <taxon>Coleoptera</taxon>
        <taxon>Polyphaga</taxon>
        <taxon>Cucujiformia</taxon>
        <taxon>Nitidulidae</taxon>
        <taxon>Meligethinae</taxon>
        <taxon>Brassicogethes</taxon>
    </lineage>
</organism>
<dbReference type="InterPro" id="IPR000483">
    <property type="entry name" value="Cys-rich_flank_reg_C"/>
</dbReference>
<keyword evidence="8" id="KW-1185">Reference proteome</keyword>
<evidence type="ECO:0000256" key="1">
    <source>
        <dbReference type="ARBA" id="ARBA00022614"/>
    </source>
</evidence>
<evidence type="ECO:0000256" key="2">
    <source>
        <dbReference type="ARBA" id="ARBA00022729"/>
    </source>
</evidence>
<keyword evidence="4" id="KW-0472">Membrane</keyword>
<evidence type="ECO:0000256" key="3">
    <source>
        <dbReference type="ARBA" id="ARBA00022737"/>
    </source>
</evidence>
<dbReference type="InterPro" id="IPR003591">
    <property type="entry name" value="Leu-rich_rpt_typical-subtyp"/>
</dbReference>
<keyword evidence="3" id="KW-0677">Repeat</keyword>
<sequence length="1344" mass="149431">MDWIYIATLLLCTPAAINPLDFKPCSEISSELWFPCECALGPVEAELDNNPAISINCDRVVFPGDLPQLPFGAPVVSFSQRWAGHQSLPTQVFSSTGLPLRKIDLSGNSLRRLTERLLSGLQSTLVELKLADNLLGDTLNPIFSSNELHGLSYLQHLDLSGNQIKAIEEGILEGCKNLKELNFDKNSLYYIPSSSLNGPASLSILSLRSNRIDMIKSDAFISQQNLVYINLQNNIISTIEGGAFEGLQNLRKLNIAHNRLSRFNSDVFQGADNLMLLDLSKNFIQEFPSIALKAFGSLRYLNLSSNLIQSLDYNDLKSLTSLYELNLSRNNLGNISPGTFLGLKQLRSLDISVNSLRTIEDDAFEGLNNLERLNLKDNNILLIPASALGRLPKLASLQLDYNRVAALSGDIFKSIAEKVTTLVLAKNVVRELPTASFQYFQQLEYLDLTRNLLTTLNTDAFQGLENTLMHLYLSENRINSISGQPIALLKLRTLDLSENELYELPRNVFASLPELKHLNLSHNTHLTSVPQNLLHKLTALEVLDLSHTGLKMIPNEFTAKSARIKEICLSNNDITELSDGAFSNLLNLTSVDLSYNSISNIRPSAFVNVMNIKRLNLKGNQLSSFKGEFFNTGTSLEFLDISDNQLSYLFPSSFRIHPRLKELKASNNKFNFFPAELIATLQFLNYVDLSGNALKTVDELDFARLPRLRSLLLARNNLESVSEMAFHNSTQLQILDLSYNKLDRLSERTFEGLVRLEMLDLEGNVLSDLPETIFERARIQMLENINLARNKFEVAPLKSLQRQYFFVSSVDLSHNKLKDIPADDSIMVNIKNLDLSFNPLSSEAVTNVLGEPKTVRALNLAGTGITDVANLETPFLNYLNLSHNNISHLNEKIFERTTLLETLDLSNNKINDVSNYPKIWDMLHNLQSLNISSNPINSVSQRDFDGLDALKYLSMHSLVEVVRIEKNAFKSVPSLSELDAYDYPKLGYLDIQGVLQNVPALERVNIETKDSAIGSDQLITVLHPRLRELGIRGERLKSISSGALSGIKADCMKINLMNTSLTSLPPALFFSVPRSSRINLDVTGSDLSTLSPQILATLEDRRGDLRIQGLESNPIICDCSARALRRWLPSHMTTIMCSGPEHLIGRLLVEIGDDELTCDPRKVTTTTTTQSTTLFTRNTRPLSKTTEPEIIWSLPPATEKSKATPKKPIAGQTTLNNDDTLIIGIVGGVVAFIAILIIIICIIRLRMTSNQYRGGTLPNGTPVMPVMGPGSSCACSVKGGAPPVYAYGPGYASTLPHKMSTLGAGPQTMRPSNYSTMGRVPYYQNNQQQQPYFIAFPSDEKIYR</sequence>
<evidence type="ECO:0000256" key="5">
    <source>
        <dbReference type="SAM" id="SignalP"/>
    </source>
</evidence>
<dbReference type="GO" id="GO:0005615">
    <property type="term" value="C:extracellular space"/>
    <property type="evidence" value="ECO:0007669"/>
    <property type="project" value="TreeGrafter"/>
</dbReference>
<dbReference type="SUPFAM" id="SSF52058">
    <property type="entry name" value="L domain-like"/>
    <property type="match status" value="3"/>
</dbReference>
<dbReference type="SMART" id="SM00369">
    <property type="entry name" value="LRR_TYP"/>
    <property type="match status" value="25"/>
</dbReference>
<feature type="chain" id="PRO_5040388382" description="LRRCT domain-containing protein" evidence="5">
    <location>
        <begin position="20"/>
        <end position="1344"/>
    </location>
</feature>
<keyword evidence="2 5" id="KW-0732">Signal</keyword>
<accession>A0A9P0BCZ1</accession>
<dbReference type="PANTHER" id="PTHR24373">
    <property type="entry name" value="SLIT RELATED LEUCINE-RICH REPEAT NEURONAL PROTEIN"/>
    <property type="match status" value="1"/>
</dbReference>
<evidence type="ECO:0000313" key="8">
    <source>
        <dbReference type="Proteomes" id="UP001154078"/>
    </source>
</evidence>
<dbReference type="SMART" id="SM00365">
    <property type="entry name" value="LRR_SD22"/>
    <property type="match status" value="11"/>
</dbReference>
<dbReference type="PANTHER" id="PTHR24373:SF370">
    <property type="entry name" value="FISH-LIPS, ISOFORM E"/>
    <property type="match status" value="1"/>
</dbReference>
<gene>
    <name evidence="7" type="ORF">MELIAE_LOCUS9430</name>
</gene>
<dbReference type="InterPro" id="IPR050328">
    <property type="entry name" value="Dev_Immune_Receptor"/>
</dbReference>
<evidence type="ECO:0000259" key="6">
    <source>
        <dbReference type="SMART" id="SM00082"/>
    </source>
</evidence>
<feature type="signal peptide" evidence="5">
    <location>
        <begin position="1"/>
        <end position="19"/>
    </location>
</feature>
<dbReference type="EMBL" id="OV121137">
    <property type="protein sequence ID" value="CAH0559320.1"/>
    <property type="molecule type" value="Genomic_DNA"/>
</dbReference>
<evidence type="ECO:0000256" key="4">
    <source>
        <dbReference type="SAM" id="Phobius"/>
    </source>
</evidence>
<reference evidence="7" key="1">
    <citation type="submission" date="2021-12" db="EMBL/GenBank/DDBJ databases">
        <authorList>
            <person name="King R."/>
        </authorList>
    </citation>
    <scope>NUCLEOTIDE SEQUENCE</scope>
</reference>
<feature type="domain" description="LRRCT" evidence="6">
    <location>
        <begin position="1113"/>
        <end position="1159"/>
    </location>
</feature>